<sequence length="255" mass="29348">MTWNQLNEEFYSGKAGIYIGAPNGMIQELMKQLVAAHPEAEVVPVPPFTDPNGRRGFLATEGFIGITALSGNLSGDSEKIETILEMIDFGRRYYSLEELTPDNPDFDWYMGYVGQGYDYVHGKVVAKENSFSQGLAPVTYFVDSFEWVPEGKNPQYHKRYIFPQTAELSERLEQMWTDSDKYISPLSGTYSPTQEEKGAALHQWLRDEQIKIILGLKPLEEWDDLVAQYMRRGGSQMIKEFNQEIRQKGRQDYWE</sequence>
<comment type="caution">
    <text evidence="1">The sequence shown here is derived from an EMBL/GenBank/DDBJ whole genome shotgun (WGS) entry which is preliminary data.</text>
</comment>
<gene>
    <name evidence="1" type="ORF">ACFQ03_03910</name>
</gene>
<dbReference type="EMBL" id="JBHTIU010000011">
    <property type="protein sequence ID" value="MFD0868282.1"/>
    <property type="molecule type" value="Genomic_DNA"/>
</dbReference>
<name>A0ABW3D4E7_9BACL</name>
<evidence type="ECO:0000313" key="2">
    <source>
        <dbReference type="Proteomes" id="UP001597120"/>
    </source>
</evidence>
<evidence type="ECO:0000313" key="1">
    <source>
        <dbReference type="EMBL" id="MFD0868282.1"/>
    </source>
</evidence>
<accession>A0ABW3D4E7</accession>
<dbReference type="SUPFAM" id="SSF53850">
    <property type="entry name" value="Periplasmic binding protein-like II"/>
    <property type="match status" value="1"/>
</dbReference>
<protein>
    <submittedName>
        <fullName evidence="1">Uncharacterized protein</fullName>
    </submittedName>
</protein>
<dbReference type="Gene3D" id="3.40.190.10">
    <property type="entry name" value="Periplasmic binding protein-like II"/>
    <property type="match status" value="2"/>
</dbReference>
<organism evidence="1 2">
    <name type="scientific">Paenibacillus residui</name>
    <dbReference type="NCBI Taxonomy" id="629724"/>
    <lineage>
        <taxon>Bacteria</taxon>
        <taxon>Bacillati</taxon>
        <taxon>Bacillota</taxon>
        <taxon>Bacilli</taxon>
        <taxon>Bacillales</taxon>
        <taxon>Paenibacillaceae</taxon>
        <taxon>Paenibacillus</taxon>
    </lineage>
</organism>
<reference evidence="2" key="1">
    <citation type="journal article" date="2019" name="Int. J. Syst. Evol. Microbiol.">
        <title>The Global Catalogue of Microorganisms (GCM) 10K type strain sequencing project: providing services to taxonomists for standard genome sequencing and annotation.</title>
        <authorList>
            <consortium name="The Broad Institute Genomics Platform"/>
            <consortium name="The Broad Institute Genome Sequencing Center for Infectious Disease"/>
            <person name="Wu L."/>
            <person name="Ma J."/>
        </authorList>
    </citation>
    <scope>NUCLEOTIDE SEQUENCE [LARGE SCALE GENOMIC DNA]</scope>
    <source>
        <strain evidence="2">CCUG 57263</strain>
    </source>
</reference>
<dbReference type="Proteomes" id="UP001597120">
    <property type="component" value="Unassembled WGS sequence"/>
</dbReference>
<dbReference type="RefSeq" id="WP_379286199.1">
    <property type="nucleotide sequence ID" value="NZ_JBHTIU010000011.1"/>
</dbReference>
<proteinExistence type="predicted"/>
<keyword evidence="2" id="KW-1185">Reference proteome</keyword>